<dbReference type="OrthoDB" id="1496138at2"/>
<dbReference type="SMART" id="SM00752">
    <property type="entry name" value="HTTM"/>
    <property type="match status" value="1"/>
</dbReference>
<evidence type="ECO:0000256" key="5">
    <source>
        <dbReference type="SAM" id="Phobius"/>
    </source>
</evidence>
<evidence type="ECO:0000256" key="1">
    <source>
        <dbReference type="ARBA" id="ARBA00004127"/>
    </source>
</evidence>
<dbReference type="AlphaFoldDB" id="A0A1K2IN24"/>
<feature type="transmembrane region" description="Helical" evidence="5">
    <location>
        <begin position="86"/>
        <end position="104"/>
    </location>
</feature>
<feature type="transmembrane region" description="Helical" evidence="5">
    <location>
        <begin position="243"/>
        <end position="276"/>
    </location>
</feature>
<dbReference type="EMBL" id="FPKW01000005">
    <property type="protein sequence ID" value="SFZ93702.1"/>
    <property type="molecule type" value="Genomic_DNA"/>
</dbReference>
<dbReference type="PANTHER" id="PTHR39535:SF2">
    <property type="entry name" value="HTTM DOMAIN-CONTAINING PROTEIN"/>
    <property type="match status" value="1"/>
</dbReference>
<proteinExistence type="predicted"/>
<keyword evidence="8" id="KW-1185">Reference proteome</keyword>
<dbReference type="InterPro" id="IPR011020">
    <property type="entry name" value="HTTM-like"/>
</dbReference>
<keyword evidence="2 5" id="KW-0812">Transmembrane</keyword>
<keyword evidence="3 5" id="KW-1133">Transmembrane helix</keyword>
<evidence type="ECO:0000313" key="7">
    <source>
        <dbReference type="EMBL" id="SFZ93702.1"/>
    </source>
</evidence>
<dbReference type="GO" id="GO:0012505">
    <property type="term" value="C:endomembrane system"/>
    <property type="evidence" value="ECO:0007669"/>
    <property type="project" value="UniProtKB-SubCell"/>
</dbReference>
<organism evidence="7 8">
    <name type="scientific">Chryseobacterium limigenitum</name>
    <dbReference type="NCBI Taxonomy" id="1612149"/>
    <lineage>
        <taxon>Bacteria</taxon>
        <taxon>Pseudomonadati</taxon>
        <taxon>Bacteroidota</taxon>
        <taxon>Flavobacteriia</taxon>
        <taxon>Flavobacteriales</taxon>
        <taxon>Weeksellaceae</taxon>
        <taxon>Chryseobacterium group</taxon>
        <taxon>Chryseobacterium</taxon>
    </lineage>
</organism>
<keyword evidence="4 5" id="KW-0472">Membrane</keyword>
<dbReference type="STRING" id="1612149.SAMN05216324_105194"/>
<comment type="subcellular location">
    <subcellularLocation>
        <location evidence="1">Endomembrane system</location>
        <topology evidence="1">Multi-pass membrane protein</topology>
    </subcellularLocation>
</comment>
<evidence type="ECO:0000259" key="6">
    <source>
        <dbReference type="SMART" id="SM00752"/>
    </source>
</evidence>
<evidence type="ECO:0000313" key="8">
    <source>
        <dbReference type="Proteomes" id="UP000182034"/>
    </source>
</evidence>
<evidence type="ECO:0000256" key="4">
    <source>
        <dbReference type="ARBA" id="ARBA00023136"/>
    </source>
</evidence>
<dbReference type="PANTHER" id="PTHR39535">
    <property type="entry name" value="SPORULATION-DELAYING PROTEIN SDPB"/>
    <property type="match status" value="1"/>
</dbReference>
<gene>
    <name evidence="7" type="ORF">SAMN05216324_105194</name>
</gene>
<protein>
    <submittedName>
        <fullName evidence="7">Vitamin K-dependent gamma-carboxylase</fullName>
    </submittedName>
</protein>
<dbReference type="InterPro" id="IPR052964">
    <property type="entry name" value="Sporulation_signal_mat"/>
</dbReference>
<dbReference type="Proteomes" id="UP000182034">
    <property type="component" value="Unassembled WGS sequence"/>
</dbReference>
<feature type="transmembrane region" description="Helical" evidence="5">
    <location>
        <begin position="24"/>
        <end position="41"/>
    </location>
</feature>
<feature type="transmembrane region" description="Helical" evidence="5">
    <location>
        <begin position="156"/>
        <end position="176"/>
    </location>
</feature>
<name>A0A1K2IN24_9FLAO</name>
<feature type="domain" description="HTTM-like" evidence="6">
    <location>
        <begin position="16"/>
        <end position="280"/>
    </location>
</feature>
<evidence type="ECO:0000256" key="2">
    <source>
        <dbReference type="ARBA" id="ARBA00022692"/>
    </source>
</evidence>
<accession>A0A1K2IN24</accession>
<feature type="transmembrane region" description="Helical" evidence="5">
    <location>
        <begin position="204"/>
        <end position="231"/>
    </location>
</feature>
<evidence type="ECO:0000256" key="3">
    <source>
        <dbReference type="ARBA" id="ARBA00022989"/>
    </source>
</evidence>
<sequence>MNTVLDKINTFFFGYNKNIEKKNIFIIAISIFGLLNILLILPDIYNIYSKNGVINHGINDFLIRNDQFRLTFITAALEKIGLQYEYSLAIVIAIYICSFLFILMNYYRLIFAVIVLIIHSALVASSYSFSYGADYMISFSLFINVLLCIDSKYNKIIYSFAIRLLQLQLCVIYFFSGLGKAMGNNWYTGDAIWYLVSTYTNVNILTAFIATTIPFLFQIISLSVVIFELFYPVLIYNKITKNVALLYIIITHVIIILVINLYTFGVVMIILNVIAFQPKLILELKYFKRNEYIAE</sequence>
<dbReference type="RefSeq" id="WP_072409260.1">
    <property type="nucleotide sequence ID" value="NZ_FPKW01000005.1"/>
</dbReference>
<reference evidence="8" key="1">
    <citation type="submission" date="2016-10" db="EMBL/GenBank/DDBJ databases">
        <authorList>
            <person name="Varghese N."/>
            <person name="Submissions S."/>
        </authorList>
    </citation>
    <scope>NUCLEOTIDE SEQUENCE [LARGE SCALE GENOMIC DNA]</scope>
    <source>
        <strain evidence="8">SUR2</strain>
    </source>
</reference>
<feature type="transmembrane region" description="Helical" evidence="5">
    <location>
        <begin position="109"/>
        <end position="127"/>
    </location>
</feature>